<dbReference type="Proteomes" id="UP000485058">
    <property type="component" value="Unassembled WGS sequence"/>
</dbReference>
<organism evidence="2 3">
    <name type="scientific">Haematococcus lacustris</name>
    <name type="common">Green alga</name>
    <name type="synonym">Haematococcus pluvialis</name>
    <dbReference type="NCBI Taxonomy" id="44745"/>
    <lineage>
        <taxon>Eukaryota</taxon>
        <taxon>Viridiplantae</taxon>
        <taxon>Chlorophyta</taxon>
        <taxon>core chlorophytes</taxon>
        <taxon>Chlorophyceae</taxon>
        <taxon>CS clade</taxon>
        <taxon>Chlamydomonadales</taxon>
        <taxon>Haematococcaceae</taxon>
        <taxon>Haematococcus</taxon>
    </lineage>
</organism>
<dbReference type="InterPro" id="IPR001128">
    <property type="entry name" value="Cyt_P450"/>
</dbReference>
<dbReference type="GO" id="GO:0005506">
    <property type="term" value="F:iron ion binding"/>
    <property type="evidence" value="ECO:0007669"/>
    <property type="project" value="InterPro"/>
</dbReference>
<keyword evidence="3" id="KW-1185">Reference proteome</keyword>
<reference evidence="2 3" key="1">
    <citation type="submission" date="2020-02" db="EMBL/GenBank/DDBJ databases">
        <title>Draft genome sequence of Haematococcus lacustris strain NIES-144.</title>
        <authorList>
            <person name="Morimoto D."/>
            <person name="Nakagawa S."/>
            <person name="Yoshida T."/>
            <person name="Sawayama S."/>
        </authorList>
    </citation>
    <scope>NUCLEOTIDE SEQUENCE [LARGE SCALE GENOMIC DNA]</scope>
    <source>
        <strain evidence="2 3">NIES-144</strain>
    </source>
</reference>
<dbReference type="GO" id="GO:0020037">
    <property type="term" value="F:heme binding"/>
    <property type="evidence" value="ECO:0007669"/>
    <property type="project" value="InterPro"/>
</dbReference>
<dbReference type="Gene3D" id="1.10.630.10">
    <property type="entry name" value="Cytochrome P450"/>
    <property type="match status" value="1"/>
</dbReference>
<dbReference type="SUPFAM" id="SSF48264">
    <property type="entry name" value="Cytochrome P450"/>
    <property type="match status" value="1"/>
</dbReference>
<dbReference type="PANTHER" id="PTHR24305">
    <property type="entry name" value="CYTOCHROME P450"/>
    <property type="match status" value="1"/>
</dbReference>
<proteinExistence type="inferred from homology"/>
<comment type="similarity">
    <text evidence="1">Belongs to the cytochrome P450 family.</text>
</comment>
<evidence type="ECO:0008006" key="4">
    <source>
        <dbReference type="Google" id="ProtNLM"/>
    </source>
</evidence>
<comment type="caution">
    <text evidence="2">The sequence shown here is derived from an EMBL/GenBank/DDBJ whole genome shotgun (WGS) entry which is preliminary data.</text>
</comment>
<dbReference type="Pfam" id="PF00067">
    <property type="entry name" value="p450"/>
    <property type="match status" value="1"/>
</dbReference>
<protein>
    <recommendedName>
        <fullName evidence="4">Cytochrome P450</fullName>
    </recommendedName>
</protein>
<dbReference type="InterPro" id="IPR050121">
    <property type="entry name" value="Cytochrome_P450_monoxygenase"/>
</dbReference>
<dbReference type="PANTHER" id="PTHR24305:SF166">
    <property type="entry name" value="CYTOCHROME P450 12A4, MITOCHONDRIAL-RELATED"/>
    <property type="match status" value="1"/>
</dbReference>
<dbReference type="InterPro" id="IPR036396">
    <property type="entry name" value="Cyt_P450_sf"/>
</dbReference>
<sequence>MEVGGPSCWPLPRSVELDDLPRLKYLNACIKEAMRMLPVVSVMGRTSGDAPLQLGPYTLPPRTTVGIPLYAIQNADANWERAAEFLPERWMKMGGREGVRQRESTLLTLQVRGSQGLRMALTPRWLP</sequence>
<evidence type="ECO:0000313" key="3">
    <source>
        <dbReference type="Proteomes" id="UP000485058"/>
    </source>
</evidence>
<dbReference type="EMBL" id="BLLF01001412">
    <property type="protein sequence ID" value="GFH19139.1"/>
    <property type="molecule type" value="Genomic_DNA"/>
</dbReference>
<dbReference type="GO" id="GO:0004497">
    <property type="term" value="F:monooxygenase activity"/>
    <property type="evidence" value="ECO:0007669"/>
    <property type="project" value="InterPro"/>
</dbReference>
<evidence type="ECO:0000313" key="2">
    <source>
        <dbReference type="EMBL" id="GFH19139.1"/>
    </source>
</evidence>
<name>A0A699ZI26_HAELA</name>
<dbReference type="AlphaFoldDB" id="A0A699ZI26"/>
<evidence type="ECO:0000256" key="1">
    <source>
        <dbReference type="ARBA" id="ARBA00010617"/>
    </source>
</evidence>
<gene>
    <name evidence="2" type="ORF">HaLaN_16041</name>
</gene>
<dbReference type="GO" id="GO:0016705">
    <property type="term" value="F:oxidoreductase activity, acting on paired donors, with incorporation or reduction of molecular oxygen"/>
    <property type="evidence" value="ECO:0007669"/>
    <property type="project" value="InterPro"/>
</dbReference>
<accession>A0A699ZI26</accession>